<feature type="transmembrane region" description="Helical" evidence="6">
    <location>
        <begin position="394"/>
        <end position="414"/>
    </location>
</feature>
<dbReference type="Gene3D" id="1.10.3730.20">
    <property type="match status" value="1"/>
</dbReference>
<dbReference type="InterPro" id="IPR008521">
    <property type="entry name" value="Mg_trans_NIPA"/>
</dbReference>
<evidence type="ECO:0000313" key="8">
    <source>
        <dbReference type="Proteomes" id="UP000028828"/>
    </source>
</evidence>
<feature type="transmembrane region" description="Helical" evidence="6">
    <location>
        <begin position="532"/>
        <end position="551"/>
    </location>
</feature>
<dbReference type="PANTHER" id="PTHR12570:SF65">
    <property type="entry name" value="MAGNESIUM TRANSPORTER NIPA9-RELATED"/>
    <property type="match status" value="1"/>
</dbReference>
<sequence length="614" mass="65664">MGLSGGGGAPTPLWQGGAVHNVLALGEEDQHDKSVRRKRRAESPRIRQLRRHQKQQDYSMVQQSAVFDPQHVQELNAAMSVSTVGIADRKIHALSTLWKALESYAKRVPRAKLIQKLLNNGAPQTAGVTPSDRGSLARPSNSFLTSKVGELKSARGDGMLAQAHFSGGTSGTSNSLAVRDSETHGLAAGKGAGAGTVAIEVAEHLGQNFVPIQYGASGNFFSSRVRRPRYGRAERVTGHRTWVDQTAADSSPQMLASNPSRSLMPSSGTLSGLTLTALISKNNLWWAGIICAAVAALAGALGDCVLRYSFVKEREARESTQAGAANQGVPRPLHMRPLWIVGMFLSVVINPFLTLVSYRFAAVSVVAMFGGLHTLGSLVFARILLSEKLGWRDVVGGLLIVSGITEVVIFGHNTTDIKEFIVNGVAFIVFCSVTFAAILLAAVVSHKMVYSTKFPLIAVSMCTALLPGLFGAISNVCGKGAVVLWTDAFQDTKLWTLPYTWIFAAFAAAAALGQVVYLSFSLSRYPASFVGPVYNGILICMNSVGGIWVFSEYTNSLPLFLLGVASTSAGILISAHSQVMKQNATEPPVEGREASLLIESDEENLQLAPDEMEY</sequence>
<proteinExistence type="predicted"/>
<dbReference type="GO" id="GO:0015095">
    <property type="term" value="F:magnesium ion transmembrane transporter activity"/>
    <property type="evidence" value="ECO:0007669"/>
    <property type="project" value="InterPro"/>
</dbReference>
<dbReference type="SUPFAM" id="SSF103481">
    <property type="entry name" value="Multidrug resistance efflux transporter EmrE"/>
    <property type="match status" value="1"/>
</dbReference>
<evidence type="ECO:0000313" key="7">
    <source>
        <dbReference type="EMBL" id="KFG37452.1"/>
    </source>
</evidence>
<dbReference type="AlphaFoldDB" id="A0A086JZ84"/>
<feature type="transmembrane region" description="Helical" evidence="6">
    <location>
        <begin position="420"/>
        <end position="444"/>
    </location>
</feature>
<evidence type="ECO:0000256" key="1">
    <source>
        <dbReference type="ARBA" id="ARBA00004141"/>
    </source>
</evidence>
<evidence type="ECO:0000256" key="3">
    <source>
        <dbReference type="ARBA" id="ARBA00022989"/>
    </source>
</evidence>
<evidence type="ECO:0000256" key="2">
    <source>
        <dbReference type="ARBA" id="ARBA00022692"/>
    </source>
</evidence>
<feature type="transmembrane region" description="Helical" evidence="6">
    <location>
        <begin position="284"/>
        <end position="306"/>
    </location>
</feature>
<gene>
    <name evidence="7" type="ORF">TGP89_234540</name>
</gene>
<dbReference type="InterPro" id="IPR037185">
    <property type="entry name" value="EmrE-like"/>
</dbReference>
<comment type="caution">
    <text evidence="7">The sequence shown here is derived from an EMBL/GenBank/DDBJ whole genome shotgun (WGS) entry which is preliminary data.</text>
</comment>
<feature type="transmembrane region" description="Helical" evidence="6">
    <location>
        <begin position="456"/>
        <end position="476"/>
    </location>
</feature>
<dbReference type="VEuPathDB" id="ToxoDB:TGP89_234540"/>
<feature type="transmembrane region" description="Helical" evidence="6">
    <location>
        <begin position="362"/>
        <end position="385"/>
    </location>
</feature>
<organism evidence="7 8">
    <name type="scientific">Toxoplasma gondii p89</name>
    <dbReference type="NCBI Taxonomy" id="943119"/>
    <lineage>
        <taxon>Eukaryota</taxon>
        <taxon>Sar</taxon>
        <taxon>Alveolata</taxon>
        <taxon>Apicomplexa</taxon>
        <taxon>Conoidasida</taxon>
        <taxon>Coccidia</taxon>
        <taxon>Eucoccidiorida</taxon>
        <taxon>Eimeriorina</taxon>
        <taxon>Sarcocystidae</taxon>
        <taxon>Toxoplasma</taxon>
    </lineage>
</organism>
<name>A0A086JZ84_TOXGO</name>
<keyword evidence="2 6" id="KW-0812">Transmembrane</keyword>
<keyword evidence="3 6" id="KW-1133">Transmembrane helix</keyword>
<dbReference type="OrthoDB" id="165382at2759"/>
<dbReference type="EMBL" id="AEYI02001438">
    <property type="protein sequence ID" value="KFG37452.1"/>
    <property type="molecule type" value="Genomic_DNA"/>
</dbReference>
<dbReference type="Pfam" id="PF05653">
    <property type="entry name" value="Mg_trans_NIPA"/>
    <property type="match status" value="1"/>
</dbReference>
<evidence type="ECO:0000256" key="6">
    <source>
        <dbReference type="SAM" id="Phobius"/>
    </source>
</evidence>
<evidence type="ECO:0000256" key="4">
    <source>
        <dbReference type="ARBA" id="ARBA00023136"/>
    </source>
</evidence>
<reference evidence="7 8" key="1">
    <citation type="submission" date="2014-03" db="EMBL/GenBank/DDBJ databases">
        <authorList>
            <person name="Sibley D."/>
            <person name="Venepally P."/>
            <person name="Karamycheva S."/>
            <person name="Hadjithomas M."/>
            <person name="Khan A."/>
            <person name="Brunk B."/>
            <person name="Roos D."/>
            <person name="Caler E."/>
            <person name="Lorenzi H."/>
        </authorList>
    </citation>
    <scope>NUCLEOTIDE SEQUENCE [LARGE SCALE GENOMIC DNA]</scope>
    <source>
        <strain evidence="8">p89</strain>
    </source>
</reference>
<dbReference type="Proteomes" id="UP000028828">
    <property type="component" value="Unassembled WGS sequence"/>
</dbReference>
<protein>
    <submittedName>
        <fullName evidence="7">Magnesium transporter NIPA</fullName>
    </submittedName>
</protein>
<evidence type="ECO:0000256" key="5">
    <source>
        <dbReference type="SAM" id="MobiDB-lite"/>
    </source>
</evidence>
<comment type="subcellular location">
    <subcellularLocation>
        <location evidence="1">Membrane</location>
        <topology evidence="1">Multi-pass membrane protein</topology>
    </subcellularLocation>
</comment>
<keyword evidence="4 6" id="KW-0472">Membrane</keyword>
<feature type="region of interest" description="Disordered" evidence="5">
    <location>
        <begin position="26"/>
        <end position="61"/>
    </location>
</feature>
<feature type="transmembrane region" description="Helical" evidence="6">
    <location>
        <begin position="496"/>
        <end position="520"/>
    </location>
</feature>
<dbReference type="GO" id="GO:0016020">
    <property type="term" value="C:membrane"/>
    <property type="evidence" value="ECO:0007669"/>
    <property type="project" value="UniProtKB-SubCell"/>
</dbReference>
<accession>A0A086JZ84</accession>
<dbReference type="PANTHER" id="PTHR12570">
    <property type="match status" value="1"/>
</dbReference>
<feature type="transmembrane region" description="Helical" evidence="6">
    <location>
        <begin position="557"/>
        <end position="575"/>
    </location>
</feature>
<feature type="transmembrane region" description="Helical" evidence="6">
    <location>
        <begin position="338"/>
        <end position="356"/>
    </location>
</feature>